<dbReference type="Proteomes" id="UP000737555">
    <property type="component" value="Unassembled WGS sequence"/>
</dbReference>
<reference evidence="2" key="2">
    <citation type="submission" date="2020-05" db="EMBL/GenBank/DDBJ databases">
        <title>The first insight into the ecology of ammonia-tolerant syntrophic propionate oxidizing bacteria.</title>
        <authorList>
            <person name="Singh A."/>
            <person name="Schnurer A."/>
            <person name="Westerholm M."/>
        </authorList>
    </citation>
    <scope>NUCLEOTIDE SEQUENCE</scope>
    <source>
        <strain evidence="2">MAG54</strain>
    </source>
</reference>
<accession>A0A0X3BME9</accession>
<name>A0A0X3BME9_9EURY</name>
<sequence length="222" mass="24372">MKPKLLSGIGALFAALLIVGAIFVPAVSAAQENACPANEGDANPDGQIFSAQKTLRITPETPGMSKEELVAYAERMVADELGRDHYYWWQWSAAQNCQDVWMGDDSTLKNFWNPVQFEDSTSNLLIYSPDSDIIGNEDTVTVSLGAEYRGIGCSISKDFVLYQDRIRLKPGECRVGSAGKFAVDWIGSYEGTQSICGICEERRQDCAGLAVLWTYSLTASQF</sequence>
<protein>
    <submittedName>
        <fullName evidence="1">Uncharacterized protein</fullName>
    </submittedName>
</protein>
<dbReference type="EMBL" id="LT158599">
    <property type="protein sequence ID" value="CVK33276.1"/>
    <property type="molecule type" value="Genomic_DNA"/>
</dbReference>
<dbReference type="OrthoDB" id="105623at2157"/>
<dbReference type="GeneID" id="27137789"/>
<organism evidence="1 3">
    <name type="scientific">Methanoculleus bourgensis</name>
    <dbReference type="NCBI Taxonomy" id="83986"/>
    <lineage>
        <taxon>Archaea</taxon>
        <taxon>Methanobacteriati</taxon>
        <taxon>Methanobacteriota</taxon>
        <taxon>Stenosarchaea group</taxon>
        <taxon>Methanomicrobia</taxon>
        <taxon>Methanomicrobiales</taxon>
        <taxon>Methanomicrobiaceae</taxon>
        <taxon>Methanoculleus</taxon>
    </lineage>
</organism>
<evidence type="ECO:0000313" key="3">
    <source>
        <dbReference type="Proteomes" id="UP000069850"/>
    </source>
</evidence>
<dbReference type="AlphaFoldDB" id="A0A0X3BME9"/>
<proteinExistence type="predicted"/>
<dbReference type="Proteomes" id="UP000069850">
    <property type="component" value="Chromosome 1"/>
</dbReference>
<dbReference type="EMBL" id="JABMJE010000060">
    <property type="protein sequence ID" value="NQS78169.1"/>
    <property type="molecule type" value="Genomic_DNA"/>
</dbReference>
<evidence type="ECO:0000313" key="1">
    <source>
        <dbReference type="EMBL" id="CVK33276.1"/>
    </source>
</evidence>
<dbReference type="RefSeq" id="WP_062264168.1">
    <property type="nucleotide sequence ID" value="NZ_LT158599.1"/>
</dbReference>
<dbReference type="KEGG" id="mema:MMAB1_2063"/>
<evidence type="ECO:0000313" key="2">
    <source>
        <dbReference type="EMBL" id="NQS78169.1"/>
    </source>
</evidence>
<gene>
    <name evidence="2" type="ORF">HQQ74_05600</name>
    <name evidence="1" type="ORF">MMAB1_2063</name>
</gene>
<reference evidence="1 3" key="1">
    <citation type="submission" date="2016-01" db="EMBL/GenBank/DDBJ databases">
        <authorList>
            <person name="Manzoor S."/>
        </authorList>
    </citation>
    <scope>NUCLEOTIDE SEQUENCE [LARGE SCALE GENOMIC DNA]</scope>
    <source>
        <strain evidence="1">Methanoculleus sp MAB1</strain>
    </source>
</reference>